<evidence type="ECO:0000256" key="7">
    <source>
        <dbReference type="ARBA" id="ARBA00022882"/>
    </source>
</evidence>
<evidence type="ECO:0000256" key="21">
    <source>
        <dbReference type="ARBA" id="ARBA00082966"/>
    </source>
</evidence>
<dbReference type="Gene3D" id="1.10.1200.260">
    <property type="match status" value="1"/>
</dbReference>
<evidence type="ECO:0000256" key="1">
    <source>
        <dbReference type="ARBA" id="ARBA00004651"/>
    </source>
</evidence>
<dbReference type="Gene3D" id="2.60.120.10">
    <property type="entry name" value="Jelly Rolls"/>
    <property type="match status" value="1"/>
</dbReference>
<dbReference type="NCBIfam" id="TIGR00229">
    <property type="entry name" value="sensory_box"/>
    <property type="match status" value="1"/>
</dbReference>
<dbReference type="InterPro" id="IPR014710">
    <property type="entry name" value="RmlC-like_jellyroll"/>
</dbReference>
<dbReference type="EMBL" id="AMQN01006976">
    <property type="status" value="NOT_ANNOTATED_CDS"/>
    <property type="molecule type" value="Genomic_DNA"/>
</dbReference>
<evidence type="ECO:0000256" key="16">
    <source>
        <dbReference type="ARBA" id="ARBA00060723"/>
    </source>
</evidence>
<keyword evidence="6" id="KW-0631">Potassium channel</keyword>
<keyword evidence="12" id="KW-0325">Glycoprotein</keyword>
<feature type="region of interest" description="Disordered" evidence="23">
    <location>
        <begin position="754"/>
        <end position="862"/>
    </location>
</feature>
<keyword evidence="4" id="KW-0633">Potassium transport</keyword>
<feature type="compositionally biased region" description="Basic and acidic residues" evidence="23">
    <location>
        <begin position="907"/>
        <end position="926"/>
    </location>
</feature>
<accession>R7UNL6</accession>
<reference evidence="27 29" key="2">
    <citation type="journal article" date="2013" name="Nature">
        <title>Insights into bilaterian evolution from three spiralian genomes.</title>
        <authorList>
            <person name="Simakov O."/>
            <person name="Marletaz F."/>
            <person name="Cho S.J."/>
            <person name="Edsinger-Gonzales E."/>
            <person name="Havlak P."/>
            <person name="Hellsten U."/>
            <person name="Kuo D.H."/>
            <person name="Larsson T."/>
            <person name="Lv J."/>
            <person name="Arendt D."/>
            <person name="Savage R."/>
            <person name="Osoegawa K."/>
            <person name="de Jong P."/>
            <person name="Grimwood J."/>
            <person name="Chapman J.A."/>
            <person name="Shapiro H."/>
            <person name="Aerts A."/>
            <person name="Otillar R.P."/>
            <person name="Terry A.Y."/>
            <person name="Boore J.L."/>
            <person name="Grigoriev I.V."/>
            <person name="Lindberg D.R."/>
            <person name="Seaver E.C."/>
            <person name="Weisblat D.A."/>
            <person name="Putnam N.H."/>
            <person name="Rokhsar D.S."/>
        </authorList>
    </citation>
    <scope>NUCLEOTIDE SEQUENCE</scope>
    <source>
        <strain evidence="27 29">I ESC-2004</strain>
    </source>
</reference>
<dbReference type="InterPro" id="IPR018490">
    <property type="entry name" value="cNMP-bd_dom_sf"/>
</dbReference>
<dbReference type="CDD" id="cd00038">
    <property type="entry name" value="CAP_ED"/>
    <property type="match status" value="1"/>
</dbReference>
<reference evidence="29" key="1">
    <citation type="submission" date="2012-12" db="EMBL/GenBank/DDBJ databases">
        <authorList>
            <person name="Hellsten U."/>
            <person name="Grimwood J."/>
            <person name="Chapman J.A."/>
            <person name="Shapiro H."/>
            <person name="Aerts A."/>
            <person name="Otillar R.P."/>
            <person name="Terry A.Y."/>
            <person name="Boore J.L."/>
            <person name="Simakov O."/>
            <person name="Marletaz F."/>
            <person name="Cho S.-J."/>
            <person name="Edsinger-Gonzales E."/>
            <person name="Havlak P."/>
            <person name="Kuo D.-H."/>
            <person name="Larsson T."/>
            <person name="Lv J."/>
            <person name="Arendt D."/>
            <person name="Savage R."/>
            <person name="Osoegawa K."/>
            <person name="de Jong P."/>
            <person name="Lindberg D.R."/>
            <person name="Seaver E.C."/>
            <person name="Weisblat D.A."/>
            <person name="Putnam N.H."/>
            <person name="Grigoriev I.V."/>
            <person name="Rokhsar D.S."/>
        </authorList>
    </citation>
    <scope>NUCLEOTIDE SEQUENCE</scope>
    <source>
        <strain evidence="29">I ESC-2004</strain>
    </source>
</reference>
<keyword evidence="8" id="KW-0630">Potassium</keyword>
<comment type="subcellular location">
    <subcellularLocation>
        <location evidence="1">Cell membrane</location>
        <topology evidence="1">Multi-pass membrane protein</topology>
    </subcellularLocation>
</comment>
<feature type="transmembrane region" description="Helical" evidence="24">
    <location>
        <begin position="362"/>
        <end position="382"/>
    </location>
</feature>
<dbReference type="SUPFAM" id="SSF81324">
    <property type="entry name" value="Voltage-gated potassium channels"/>
    <property type="match status" value="1"/>
</dbReference>
<dbReference type="GO" id="GO:0005886">
    <property type="term" value="C:plasma membrane"/>
    <property type="evidence" value="ECO:0007669"/>
    <property type="project" value="UniProtKB-SubCell"/>
</dbReference>
<dbReference type="GO" id="GO:0042391">
    <property type="term" value="P:regulation of membrane potential"/>
    <property type="evidence" value="ECO:0007669"/>
    <property type="project" value="TreeGrafter"/>
</dbReference>
<dbReference type="FunFam" id="1.10.287.70:FF:000275">
    <property type="entry name" value="Potassium voltage-gated channel subfamily H member 8"/>
    <property type="match status" value="1"/>
</dbReference>
<dbReference type="FunCoup" id="R7UNL6">
    <property type="interactions" value="17"/>
</dbReference>
<feature type="region of interest" description="Disordered" evidence="23">
    <location>
        <begin position="1008"/>
        <end position="1070"/>
    </location>
</feature>
<evidence type="ECO:0000313" key="28">
    <source>
        <dbReference type="EnsemblMetazoa" id="CapteP168526"/>
    </source>
</evidence>
<dbReference type="PROSITE" id="PS50042">
    <property type="entry name" value="CNMP_BINDING_3"/>
    <property type="match status" value="1"/>
</dbReference>
<evidence type="ECO:0000256" key="4">
    <source>
        <dbReference type="ARBA" id="ARBA00022538"/>
    </source>
</evidence>
<dbReference type="CDD" id="cd00130">
    <property type="entry name" value="PAS"/>
    <property type="match status" value="1"/>
</dbReference>
<dbReference type="Gene3D" id="1.10.287.70">
    <property type="match status" value="1"/>
</dbReference>
<feature type="compositionally biased region" description="Polar residues" evidence="23">
    <location>
        <begin position="1095"/>
        <end position="1107"/>
    </location>
</feature>
<dbReference type="PRINTS" id="PR01465">
    <property type="entry name" value="ELKCHANNEL"/>
</dbReference>
<dbReference type="PANTHER" id="PTHR10217:SF637">
    <property type="entry name" value="EAG-LIKE K[+] CHANNEL, ISOFORM A"/>
    <property type="match status" value="1"/>
</dbReference>
<dbReference type="PROSITE" id="PS50113">
    <property type="entry name" value="PAC"/>
    <property type="match status" value="1"/>
</dbReference>
<organism evidence="27">
    <name type="scientific">Capitella teleta</name>
    <name type="common">Polychaete worm</name>
    <dbReference type="NCBI Taxonomy" id="283909"/>
    <lineage>
        <taxon>Eukaryota</taxon>
        <taxon>Metazoa</taxon>
        <taxon>Spiralia</taxon>
        <taxon>Lophotrochozoa</taxon>
        <taxon>Annelida</taxon>
        <taxon>Polychaeta</taxon>
        <taxon>Sedentaria</taxon>
        <taxon>Scolecida</taxon>
        <taxon>Capitellidae</taxon>
        <taxon>Capitella</taxon>
    </lineage>
</organism>
<feature type="region of interest" description="Disordered" evidence="23">
    <location>
        <begin position="1141"/>
        <end position="1176"/>
    </location>
</feature>
<proteinExistence type="inferred from homology"/>
<sequence length="1176" mass="131199">MPARKGLLAPQNTFLDTIATRFDGTHSNFVLGNAQASSHPIVYCSDGFCELTGFTRAQVMSKSCACKFLYGSETSADEIHGIESALDKQVELKTEVLFYKKGGTSFWCLLDIVPIKNEKGEVVLFLASHKDISKDKFVSFDTADSQLNGKPLFVYYLLATVAQQRYSHPPITTNMFSRVIFTSEMPSCTSIGEENNVNESCQKYQRRRSRAVLYQLSGTYNKHKTTKSKLQLNKNLSGTSVPEYKVQEIKRSKFILLHYGIFKIGWDWLILLCTFYIAIIVPYNAAFVTSNESSNQERASIVSDVIVEILFSIDIILNFRTTYVSKSGQVMYDPKLIALNYFRGWFLLDLLAAIPFDLLYAFQVNTGTLIHLLKVARLLRLARLMQKLERYSQYSFVILTLLMAMFTVLAHWLACVWYFIGKEELASSPDNWTVGWLYQLSEKLDKPVINRTLSFDHRSAYISALYFTCTSLTSVGFGNVSANTDAEKIFSVIAMLIGALMHALVFGNVTAIIQRLYSRRAIYQSKTQDLKDFLRVHHIPKVLKQRLQEYFQTTWSLNSGIDTSEVLRDFPIEMQGDIAMHLHKEVLACPIFEEASQGCLKAVSMKIKSMFCAPGEYVIHRGEIINYVYFVCNGSLEILDRNGMVVAILGRGPHFIITLNYRFIIGIYLFGSDLGYSEAVIKSSCDVKSLTYCDLECILLIGLKEVLTLYPEFEDKFVNDIQHDLTYNLREGYEEDTENYTELPSVTLPAITEDDEEDASSTSSSMHSTKSSSRENNNKPLLSNNRGSCSDDDDVDAAHCETDPLYAKSPSSSNASFPQRGRHVGILPSPDLVMSSPRSPFESGKQGAEPSDDSFGQERRRSFEIKRGQKWVRAKLNRQVSHDTVLRSCLVNAGVNPGIPNIPVAVDDDHSDSKPTSERNDDDRLDLKSLQQGLEQTRGCVDRLDNQVSDLTREMSILSADVKTILHLMQSRMSIDAGRRDSSLSRRSSGASNNPCFANIFTQPINEADSPTSWSQDLFPSSLTSGVAKSPSLGQDSDSSLQQQQQSQCLDDNVHSAPASAGLPPIAPGRVSPRFQSCDNMSFRGSNFAGPSSGRLAQQSQIAQPGSGSAYCSHDFESGFGSPANRTMDVMDPDVARLRDFDETSTKSSNRGDSGIDIEKEAADQSAHLTFMSTDV</sequence>
<keyword evidence="13" id="KW-0407">Ion channel</keyword>
<keyword evidence="29" id="KW-1185">Reference proteome</keyword>
<keyword evidence="5 24" id="KW-0812">Transmembrane</keyword>
<dbReference type="InterPro" id="IPR050818">
    <property type="entry name" value="KCNH_animal-type"/>
</dbReference>
<dbReference type="InterPro" id="IPR003950">
    <property type="entry name" value="K_chnl_volt-dep_ELK"/>
</dbReference>
<dbReference type="HOGENOM" id="CLU_005746_6_0_1"/>
<evidence type="ECO:0000313" key="29">
    <source>
        <dbReference type="Proteomes" id="UP000014760"/>
    </source>
</evidence>
<evidence type="ECO:0000256" key="22">
    <source>
        <dbReference type="SAM" id="Coils"/>
    </source>
</evidence>
<keyword evidence="11 24" id="KW-0472">Membrane</keyword>
<reference evidence="28" key="3">
    <citation type="submission" date="2015-06" db="UniProtKB">
        <authorList>
            <consortium name="EnsemblMetazoa"/>
        </authorList>
    </citation>
    <scope>IDENTIFICATION</scope>
</reference>
<evidence type="ECO:0000313" key="27">
    <source>
        <dbReference type="EMBL" id="ELU07688.1"/>
    </source>
</evidence>
<dbReference type="Pfam" id="PF00520">
    <property type="entry name" value="Ion_trans"/>
    <property type="match status" value="1"/>
</dbReference>
<dbReference type="PRINTS" id="PR01463">
    <property type="entry name" value="EAGCHANLFMLY"/>
</dbReference>
<dbReference type="OMA" id="SWDREGM"/>
<dbReference type="GO" id="GO:0034702">
    <property type="term" value="C:monoatomic ion channel complex"/>
    <property type="evidence" value="ECO:0007669"/>
    <property type="project" value="UniProtKB-KW"/>
</dbReference>
<feature type="transmembrane region" description="Helical" evidence="24">
    <location>
        <begin position="492"/>
        <end position="513"/>
    </location>
</feature>
<feature type="region of interest" description="Disordered" evidence="23">
    <location>
        <begin position="899"/>
        <end position="926"/>
    </location>
</feature>
<keyword evidence="7" id="KW-0851">Voltage-gated channel</keyword>
<evidence type="ECO:0000256" key="17">
    <source>
        <dbReference type="ARBA" id="ARBA00065546"/>
    </source>
</evidence>
<evidence type="ECO:0000256" key="11">
    <source>
        <dbReference type="ARBA" id="ARBA00023136"/>
    </source>
</evidence>
<dbReference type="STRING" id="283909.R7UNL6"/>
<evidence type="ECO:0000256" key="5">
    <source>
        <dbReference type="ARBA" id="ARBA00022692"/>
    </source>
</evidence>
<dbReference type="Pfam" id="PF13426">
    <property type="entry name" value="PAS_9"/>
    <property type="match status" value="1"/>
</dbReference>
<evidence type="ECO:0000256" key="9">
    <source>
        <dbReference type="ARBA" id="ARBA00022989"/>
    </source>
</evidence>
<dbReference type="InterPro" id="IPR000595">
    <property type="entry name" value="cNMP-bd_dom"/>
</dbReference>
<dbReference type="FunFam" id="2.60.120.10:FF:000061">
    <property type="entry name" value="Potassium voltage-gated channel subfamily H member 3"/>
    <property type="match status" value="1"/>
</dbReference>
<evidence type="ECO:0000256" key="20">
    <source>
        <dbReference type="ARBA" id="ARBA00076368"/>
    </source>
</evidence>
<dbReference type="Proteomes" id="UP000014760">
    <property type="component" value="Unassembled WGS sequence"/>
</dbReference>
<evidence type="ECO:0000256" key="2">
    <source>
        <dbReference type="ARBA" id="ARBA00022448"/>
    </source>
</evidence>
<feature type="transmembrane region" description="Helical" evidence="24">
    <location>
        <begin position="254"/>
        <end position="279"/>
    </location>
</feature>
<dbReference type="SMART" id="SM00086">
    <property type="entry name" value="PAC"/>
    <property type="match status" value="1"/>
</dbReference>
<evidence type="ECO:0000256" key="6">
    <source>
        <dbReference type="ARBA" id="ARBA00022826"/>
    </source>
</evidence>
<evidence type="ECO:0000256" key="23">
    <source>
        <dbReference type="SAM" id="MobiDB-lite"/>
    </source>
</evidence>
<keyword evidence="3" id="KW-1003">Cell membrane</keyword>
<dbReference type="AlphaFoldDB" id="R7UNL6"/>
<dbReference type="InterPro" id="IPR001610">
    <property type="entry name" value="PAC"/>
</dbReference>
<feature type="compositionally biased region" description="Polar residues" evidence="23">
    <location>
        <begin position="1167"/>
        <end position="1176"/>
    </location>
</feature>
<evidence type="ECO:0000259" key="25">
    <source>
        <dbReference type="PROSITE" id="PS50042"/>
    </source>
</evidence>
<feature type="transmembrane region" description="Helical" evidence="24">
    <location>
        <begin position="394"/>
        <end position="420"/>
    </location>
</feature>
<feature type="compositionally biased region" description="Polar residues" evidence="23">
    <location>
        <begin position="1008"/>
        <end position="1027"/>
    </location>
</feature>
<evidence type="ECO:0000256" key="18">
    <source>
        <dbReference type="ARBA" id="ARBA00072860"/>
    </source>
</evidence>
<feature type="compositionally biased region" description="Low complexity" evidence="23">
    <location>
        <begin position="760"/>
        <end position="771"/>
    </location>
</feature>
<evidence type="ECO:0000256" key="12">
    <source>
        <dbReference type="ARBA" id="ARBA00023180"/>
    </source>
</evidence>
<name>R7UNL6_CAPTE</name>
<feature type="transmembrane region" description="Helical" evidence="24">
    <location>
        <begin position="460"/>
        <end position="480"/>
    </location>
</feature>
<comment type="function">
    <text evidence="15">Pore-forming (alpha) subunit of a voltage-gated inwardly rectifying potassium channel. Charactherized by a fast rate of activation during depolarization followed by a rapid inactivation at much more depolarized value causing inward rectification due to a C-type inactivation mechanism. Exhibits a rapid recovery from inactivation.</text>
</comment>
<keyword evidence="22" id="KW-0175">Coiled coil</keyword>
<dbReference type="InterPro" id="IPR003938">
    <property type="entry name" value="K_chnl_volt-dep_EAG/ELK/ERG"/>
</dbReference>
<dbReference type="SUPFAM" id="SSF51206">
    <property type="entry name" value="cAMP-binding domain-like"/>
    <property type="match status" value="1"/>
</dbReference>
<comment type="catalytic activity">
    <reaction evidence="14">
        <text>K(+)(in) = K(+)(out)</text>
        <dbReference type="Rhea" id="RHEA:29463"/>
        <dbReference type="ChEBI" id="CHEBI:29103"/>
    </reaction>
</comment>
<dbReference type="InterPro" id="IPR000700">
    <property type="entry name" value="PAS-assoc_C"/>
</dbReference>
<evidence type="ECO:0000256" key="13">
    <source>
        <dbReference type="ARBA" id="ARBA00023303"/>
    </source>
</evidence>
<evidence type="ECO:0000256" key="24">
    <source>
        <dbReference type="SAM" id="Phobius"/>
    </source>
</evidence>
<feature type="compositionally biased region" description="Polar residues" evidence="23">
    <location>
        <begin position="778"/>
        <end position="788"/>
    </location>
</feature>
<dbReference type="InterPro" id="IPR000014">
    <property type="entry name" value="PAS"/>
</dbReference>
<evidence type="ECO:0000256" key="10">
    <source>
        <dbReference type="ARBA" id="ARBA00023065"/>
    </source>
</evidence>
<dbReference type="PANTHER" id="PTHR10217">
    <property type="entry name" value="VOLTAGE AND LIGAND GATED POTASSIUM CHANNEL"/>
    <property type="match status" value="1"/>
</dbReference>
<feature type="compositionally biased region" description="Low complexity" evidence="23">
    <location>
        <begin position="1030"/>
        <end position="1051"/>
    </location>
</feature>
<feature type="region of interest" description="Disordered" evidence="23">
    <location>
        <begin position="976"/>
        <end position="995"/>
    </location>
</feature>
<dbReference type="InterPro" id="IPR035965">
    <property type="entry name" value="PAS-like_dom_sf"/>
</dbReference>
<dbReference type="SMART" id="SM00100">
    <property type="entry name" value="cNMP"/>
    <property type="match status" value="1"/>
</dbReference>
<feature type="region of interest" description="Disordered" evidence="23">
    <location>
        <begin position="1084"/>
        <end position="1110"/>
    </location>
</feature>
<dbReference type="InterPro" id="IPR005821">
    <property type="entry name" value="Ion_trans_dom"/>
</dbReference>
<comment type="subunit">
    <text evidence="17">The potassium channel is probably composed of a homo- or heterotetrameric complex of pore-forming alpha subunits that can associate with modulating beta subunits. Interacts with KCNE1 and KCNE3; these interactions regulate KCNH3 trafficking to the plasma membrane and its subsequent voltage-gated potassium channel activity.</text>
</comment>
<evidence type="ECO:0000256" key="14">
    <source>
        <dbReference type="ARBA" id="ARBA00034430"/>
    </source>
</evidence>
<evidence type="ECO:0000256" key="19">
    <source>
        <dbReference type="ARBA" id="ARBA00075971"/>
    </source>
</evidence>
<dbReference type="Gene3D" id="3.30.450.20">
    <property type="entry name" value="PAS domain"/>
    <property type="match status" value="1"/>
</dbReference>
<feature type="domain" description="PAC" evidence="26">
    <location>
        <begin position="92"/>
        <end position="144"/>
    </location>
</feature>
<evidence type="ECO:0000256" key="3">
    <source>
        <dbReference type="ARBA" id="ARBA00022475"/>
    </source>
</evidence>
<feature type="transmembrane region" description="Helical" evidence="24">
    <location>
        <begin position="299"/>
        <end position="317"/>
    </location>
</feature>
<dbReference type="GO" id="GO:0005242">
    <property type="term" value="F:inward rectifier potassium channel activity"/>
    <property type="evidence" value="ECO:0007669"/>
    <property type="project" value="UniProtKB-ARBA"/>
</dbReference>
<keyword evidence="2" id="KW-0813">Transport</keyword>
<feature type="coiled-coil region" evidence="22">
    <location>
        <begin position="934"/>
        <end position="961"/>
    </location>
</feature>
<evidence type="ECO:0000259" key="26">
    <source>
        <dbReference type="PROSITE" id="PS50113"/>
    </source>
</evidence>
<evidence type="ECO:0000256" key="15">
    <source>
        <dbReference type="ARBA" id="ARBA00053640"/>
    </source>
</evidence>
<protein>
    <recommendedName>
        <fullName evidence="18">Voltage-gated inwardly rectifying potassium channel KCNH3</fullName>
    </recommendedName>
    <alternativeName>
        <fullName evidence="20">Ether-a-go-go-like potassium channel 2</fullName>
    </alternativeName>
    <alternativeName>
        <fullName evidence="19">Potassium voltage-gated channel subfamily H member 3</fullName>
    </alternativeName>
    <alternativeName>
        <fullName evidence="21">Voltage-gated potassium channel subunit Kv12.2</fullName>
    </alternativeName>
</protein>
<feature type="domain" description="Cyclic nucleotide-binding" evidence="25">
    <location>
        <begin position="591"/>
        <end position="655"/>
    </location>
</feature>
<evidence type="ECO:0000256" key="8">
    <source>
        <dbReference type="ARBA" id="ARBA00022958"/>
    </source>
</evidence>
<dbReference type="FunFam" id="1.10.1200.260:FF:000002">
    <property type="entry name" value="Potassium voltage-gated channel subfamily H member 8"/>
    <property type="match status" value="1"/>
</dbReference>
<dbReference type="OrthoDB" id="432483at2759"/>
<keyword evidence="10" id="KW-0406">Ion transport</keyword>
<dbReference type="FunFam" id="3.30.450.20:FF:000001">
    <property type="entry name" value="Potassium voltage-gated channel subfamily H member 7"/>
    <property type="match status" value="1"/>
</dbReference>
<dbReference type="EMBL" id="KB299669">
    <property type="protein sequence ID" value="ELU07688.1"/>
    <property type="molecule type" value="Genomic_DNA"/>
</dbReference>
<dbReference type="EnsemblMetazoa" id="CapteT168526">
    <property type="protein sequence ID" value="CapteP168526"/>
    <property type="gene ID" value="CapteG168526"/>
</dbReference>
<gene>
    <name evidence="27" type="ORF">CAPTEDRAFT_168526</name>
</gene>
<dbReference type="SUPFAM" id="SSF55785">
    <property type="entry name" value="PYP-like sensor domain (PAS domain)"/>
    <property type="match status" value="1"/>
</dbReference>
<comment type="similarity">
    <text evidence="16">Belongs to the potassium channel family. H (Eag) (TC 1.A.1.20) subfamily. Kv12.2/KCNH3 sub-subfamily.</text>
</comment>
<keyword evidence="9 24" id="KW-1133">Transmembrane helix</keyword>